<protein>
    <submittedName>
        <fullName evidence="1">Uncharacterized protein</fullName>
    </submittedName>
</protein>
<keyword evidence="5" id="KW-1185">Reference proteome</keyword>
<accession>A0A814RRJ2</accession>
<dbReference type="Proteomes" id="UP000682733">
    <property type="component" value="Unassembled WGS sequence"/>
</dbReference>
<evidence type="ECO:0000313" key="3">
    <source>
        <dbReference type="EMBL" id="CAF3900160.1"/>
    </source>
</evidence>
<evidence type="ECO:0000313" key="5">
    <source>
        <dbReference type="Proteomes" id="UP000663829"/>
    </source>
</evidence>
<dbReference type="EMBL" id="CAJOBA010037475">
    <property type="protein sequence ID" value="CAF4042837.1"/>
    <property type="molecule type" value="Genomic_DNA"/>
</dbReference>
<dbReference type="Proteomes" id="UP000663829">
    <property type="component" value="Unassembled WGS sequence"/>
</dbReference>
<dbReference type="Proteomes" id="UP000681722">
    <property type="component" value="Unassembled WGS sequence"/>
</dbReference>
<gene>
    <name evidence="1" type="ORF">GPM918_LOCUS20463</name>
    <name evidence="2" type="ORF">OVA965_LOCUS25554</name>
    <name evidence="3" type="ORF">SRO942_LOCUS20460</name>
    <name evidence="4" type="ORF">TMI583_LOCUS26286</name>
</gene>
<evidence type="ECO:0000313" key="2">
    <source>
        <dbReference type="EMBL" id="CAF1234826.1"/>
    </source>
</evidence>
<dbReference type="Proteomes" id="UP000677228">
    <property type="component" value="Unassembled WGS sequence"/>
</dbReference>
<dbReference type="EMBL" id="CAJOBC010006472">
    <property type="protein sequence ID" value="CAF3900160.1"/>
    <property type="molecule type" value="Genomic_DNA"/>
</dbReference>
<sequence length="181" mass="19502">MENLGHRIENGKNKAAEKAVKSYDGPVADGVSNIYSKLQYGYGTTADKMGNFLRWLGREVTLVGRTVGSAFRTGLHKAGDLLGGAYTKTNELVGEKLEKAGVKVHDAGTALKDTSNETVAEVRNAFHDTASGFKKNVADVVEYLGHSLAKLGSDTVEAGEVVERHKFIDTIKKSIEENSES</sequence>
<organism evidence="1 5">
    <name type="scientific">Didymodactylos carnosus</name>
    <dbReference type="NCBI Taxonomy" id="1234261"/>
    <lineage>
        <taxon>Eukaryota</taxon>
        <taxon>Metazoa</taxon>
        <taxon>Spiralia</taxon>
        <taxon>Gnathifera</taxon>
        <taxon>Rotifera</taxon>
        <taxon>Eurotatoria</taxon>
        <taxon>Bdelloidea</taxon>
        <taxon>Philodinida</taxon>
        <taxon>Philodinidae</taxon>
        <taxon>Didymodactylos</taxon>
    </lineage>
</organism>
<name>A0A814RRJ2_9BILA</name>
<dbReference type="EMBL" id="CAJNOQ010006472">
    <property type="protein sequence ID" value="CAF1136459.1"/>
    <property type="molecule type" value="Genomic_DNA"/>
</dbReference>
<proteinExistence type="predicted"/>
<evidence type="ECO:0000313" key="4">
    <source>
        <dbReference type="EMBL" id="CAF4042837.1"/>
    </source>
</evidence>
<dbReference type="OrthoDB" id="9979252at2759"/>
<dbReference type="AlphaFoldDB" id="A0A814RRJ2"/>
<comment type="caution">
    <text evidence="1">The sequence shown here is derived from an EMBL/GenBank/DDBJ whole genome shotgun (WGS) entry which is preliminary data.</text>
</comment>
<dbReference type="EMBL" id="CAJNOK010015927">
    <property type="protein sequence ID" value="CAF1234826.1"/>
    <property type="molecule type" value="Genomic_DNA"/>
</dbReference>
<evidence type="ECO:0000313" key="1">
    <source>
        <dbReference type="EMBL" id="CAF1136459.1"/>
    </source>
</evidence>
<reference evidence="1" key="1">
    <citation type="submission" date="2021-02" db="EMBL/GenBank/DDBJ databases">
        <authorList>
            <person name="Nowell W R."/>
        </authorList>
    </citation>
    <scope>NUCLEOTIDE SEQUENCE</scope>
</reference>